<protein>
    <submittedName>
        <fullName evidence="2">PAS domain-containing protein</fullName>
    </submittedName>
</protein>
<dbReference type="InterPro" id="IPR013656">
    <property type="entry name" value="PAS_4"/>
</dbReference>
<dbReference type="Proteomes" id="UP000587462">
    <property type="component" value="Unassembled WGS sequence"/>
</dbReference>
<dbReference type="AlphaFoldDB" id="A0A7Y7B798"/>
<dbReference type="Pfam" id="PF00196">
    <property type="entry name" value="GerE"/>
    <property type="match status" value="1"/>
</dbReference>
<sequence length="192" mass="21199">MASLDAALTFQRADQEFCRQFNVSSEELCGRSIRDLVHPSVQQPLIRQFLHLLEGRRQRFATTVIAVREGEESAFNVPLTAVAVSGNLPGTTAIVIMMPTTRSREGAGVVTSRKKLLSEMDARILEGVAGGVSTVPLASRLYLSRHGVEYHVKCLMQKLRARNRAALVSRAYSMGVFKVGVWPPEVVDDFVK</sequence>
<name>A0A7Y7B798_STRMO</name>
<dbReference type="GO" id="GO:0006355">
    <property type="term" value="P:regulation of DNA-templated transcription"/>
    <property type="evidence" value="ECO:0007669"/>
    <property type="project" value="InterPro"/>
</dbReference>
<feature type="domain" description="HTH luxR-type" evidence="1">
    <location>
        <begin position="114"/>
        <end position="171"/>
    </location>
</feature>
<evidence type="ECO:0000313" key="2">
    <source>
        <dbReference type="EMBL" id="NVK80200.1"/>
    </source>
</evidence>
<dbReference type="Gene3D" id="1.10.10.10">
    <property type="entry name" value="Winged helix-like DNA-binding domain superfamily/Winged helix DNA-binding domain"/>
    <property type="match status" value="1"/>
</dbReference>
<dbReference type="SMART" id="SM00421">
    <property type="entry name" value="HTH_LUXR"/>
    <property type="match status" value="1"/>
</dbReference>
<dbReference type="InterPro" id="IPR036388">
    <property type="entry name" value="WH-like_DNA-bd_sf"/>
</dbReference>
<dbReference type="EMBL" id="JABBXF010000049">
    <property type="protein sequence ID" value="NVK80200.1"/>
    <property type="molecule type" value="Genomic_DNA"/>
</dbReference>
<organism evidence="2 3">
    <name type="scientific">Streptomyces morookaense</name>
    <name type="common">Streptoverticillium morookaense</name>
    <dbReference type="NCBI Taxonomy" id="1970"/>
    <lineage>
        <taxon>Bacteria</taxon>
        <taxon>Bacillati</taxon>
        <taxon>Actinomycetota</taxon>
        <taxon>Actinomycetes</taxon>
        <taxon>Kitasatosporales</taxon>
        <taxon>Streptomycetaceae</taxon>
        <taxon>Streptomyces</taxon>
    </lineage>
</organism>
<dbReference type="NCBIfam" id="TIGR00229">
    <property type="entry name" value="sensory_box"/>
    <property type="match status" value="1"/>
</dbReference>
<dbReference type="Gene3D" id="3.30.450.20">
    <property type="entry name" value="PAS domain"/>
    <property type="match status" value="1"/>
</dbReference>
<evidence type="ECO:0000259" key="1">
    <source>
        <dbReference type="SMART" id="SM00421"/>
    </source>
</evidence>
<evidence type="ECO:0000313" key="3">
    <source>
        <dbReference type="Proteomes" id="UP000587462"/>
    </source>
</evidence>
<reference evidence="2 3" key="1">
    <citation type="submission" date="2020-04" db="EMBL/GenBank/DDBJ databases">
        <title>Draft Genome Sequence of Streptomyces morookaense DSM 40503, an 8-azaguanine-producing strain.</title>
        <authorList>
            <person name="Qi J."/>
            <person name="Gao J.-M."/>
        </authorList>
    </citation>
    <scope>NUCLEOTIDE SEQUENCE [LARGE SCALE GENOMIC DNA]</scope>
    <source>
        <strain evidence="2 3">DSM 40503</strain>
    </source>
</reference>
<dbReference type="Pfam" id="PF08448">
    <property type="entry name" value="PAS_4"/>
    <property type="match status" value="1"/>
</dbReference>
<comment type="caution">
    <text evidence="2">The sequence shown here is derived from an EMBL/GenBank/DDBJ whole genome shotgun (WGS) entry which is preliminary data.</text>
</comment>
<accession>A0A7Y7B798</accession>
<dbReference type="CDD" id="cd00130">
    <property type="entry name" value="PAS"/>
    <property type="match status" value="1"/>
</dbReference>
<keyword evidence="3" id="KW-1185">Reference proteome</keyword>
<proteinExistence type="predicted"/>
<dbReference type="InterPro" id="IPR000014">
    <property type="entry name" value="PAS"/>
</dbReference>
<dbReference type="SUPFAM" id="SSF55785">
    <property type="entry name" value="PYP-like sensor domain (PAS domain)"/>
    <property type="match status" value="1"/>
</dbReference>
<dbReference type="GO" id="GO:0003677">
    <property type="term" value="F:DNA binding"/>
    <property type="evidence" value="ECO:0007669"/>
    <property type="project" value="InterPro"/>
</dbReference>
<dbReference type="InterPro" id="IPR000792">
    <property type="entry name" value="Tscrpt_reg_LuxR_C"/>
</dbReference>
<gene>
    <name evidence="2" type="ORF">HG542_21410</name>
</gene>
<dbReference type="SUPFAM" id="SSF46894">
    <property type="entry name" value="C-terminal effector domain of the bipartite response regulators"/>
    <property type="match status" value="1"/>
</dbReference>
<dbReference type="InterPro" id="IPR035965">
    <property type="entry name" value="PAS-like_dom_sf"/>
</dbReference>
<dbReference type="InterPro" id="IPR016032">
    <property type="entry name" value="Sig_transdc_resp-reg_C-effctor"/>
</dbReference>